<dbReference type="SUPFAM" id="SSF53756">
    <property type="entry name" value="UDP-Glycosyltransferase/glycogen phosphorylase"/>
    <property type="match status" value="1"/>
</dbReference>
<dbReference type="HOGENOM" id="CLU_048101_0_0_7"/>
<evidence type="ECO:0000259" key="1">
    <source>
        <dbReference type="Pfam" id="PF13524"/>
    </source>
</evidence>
<evidence type="ECO:0000313" key="2">
    <source>
        <dbReference type="EMBL" id="ACM21590.1"/>
    </source>
</evidence>
<gene>
    <name evidence="2" type="ordered locus">Geob_3247</name>
</gene>
<name>B9M4D5_GEODF</name>
<dbReference type="OrthoDB" id="9813806at2"/>
<sequence>MKIVIFGLSITSSWGNGHATTYRGLVRELAKLGHEILFLERDVPWYATSRDLPSPPYCRTVLYNSVDLLLSDYGREIIEADCVIVGSYVPDGIEIGRWVTRKAKGITAFYDIDTPVTLAKLERGDCEYLNPELIPIYRLYLSFTGGQILERIREQYGAREAVPLYCSVDPEVHYPMQQPARWDLGYLGTYSTDRQSPLERMLCETANLWKEGRFVVAGAQYPAGIAWPDNMKHIEHLPPEQHRDFYSAQRFTLNITRKYMIQAGYSPSVRLFEAAACAVPVISDQWPGIEEFFIPGEEILLASTAEEVLGYLRELSDEDRQAMGQRARKRVLRSHTAGRRATELLNYIAGCEQFRSKLPLSGGTHYGLCRF</sequence>
<keyword evidence="3" id="KW-1185">Reference proteome</keyword>
<evidence type="ECO:0000313" key="3">
    <source>
        <dbReference type="Proteomes" id="UP000007721"/>
    </source>
</evidence>
<keyword evidence="2" id="KW-0808">Transferase</keyword>
<dbReference type="Pfam" id="PF13524">
    <property type="entry name" value="Glyco_trans_1_2"/>
    <property type="match status" value="1"/>
</dbReference>
<dbReference type="Proteomes" id="UP000007721">
    <property type="component" value="Chromosome"/>
</dbReference>
<protein>
    <submittedName>
        <fullName evidence="2">Glycosyltransferase, putative</fullName>
    </submittedName>
</protein>
<dbReference type="InterPro" id="IPR055259">
    <property type="entry name" value="YkvP/CgeB_Glyco_trans-like"/>
</dbReference>
<dbReference type="KEGG" id="geo:Geob_3247"/>
<dbReference type="RefSeq" id="WP_012648318.1">
    <property type="nucleotide sequence ID" value="NC_011979.1"/>
</dbReference>
<dbReference type="Gene3D" id="3.40.50.2000">
    <property type="entry name" value="Glycogen Phosphorylase B"/>
    <property type="match status" value="1"/>
</dbReference>
<dbReference type="EMBL" id="CP001390">
    <property type="protein sequence ID" value="ACM21590.1"/>
    <property type="molecule type" value="Genomic_DNA"/>
</dbReference>
<reference evidence="2 3" key="1">
    <citation type="submission" date="2009-01" db="EMBL/GenBank/DDBJ databases">
        <title>Complete sequence of Geobacter sp. FRC-32.</title>
        <authorList>
            <consortium name="US DOE Joint Genome Institute"/>
            <person name="Lucas S."/>
            <person name="Copeland A."/>
            <person name="Lapidus A."/>
            <person name="Glavina del Rio T."/>
            <person name="Dalin E."/>
            <person name="Tice H."/>
            <person name="Bruce D."/>
            <person name="Goodwin L."/>
            <person name="Pitluck S."/>
            <person name="Saunders E."/>
            <person name="Brettin T."/>
            <person name="Detter J.C."/>
            <person name="Han C."/>
            <person name="Larimer F."/>
            <person name="Land M."/>
            <person name="Hauser L."/>
            <person name="Kyrpides N."/>
            <person name="Ovchinnikova G."/>
            <person name="Kostka J."/>
            <person name="Richardson P."/>
        </authorList>
    </citation>
    <scope>NUCLEOTIDE SEQUENCE [LARGE SCALE GENOMIC DNA]</scope>
    <source>
        <strain evidence="3">DSM 22248 / JCM 15807 / FRC-32</strain>
    </source>
</reference>
<accession>B9M4D5</accession>
<dbReference type="eggNOG" id="COG4641">
    <property type="taxonomic scope" value="Bacteria"/>
</dbReference>
<proteinExistence type="predicted"/>
<dbReference type="GO" id="GO:0016740">
    <property type="term" value="F:transferase activity"/>
    <property type="evidence" value="ECO:0007669"/>
    <property type="project" value="UniProtKB-KW"/>
</dbReference>
<feature type="domain" description="Spore protein YkvP/CgeB glycosyl transferase-like" evidence="1">
    <location>
        <begin position="200"/>
        <end position="346"/>
    </location>
</feature>
<dbReference type="AlphaFoldDB" id="B9M4D5"/>
<dbReference type="STRING" id="316067.Geob_3247"/>
<organism evidence="2 3">
    <name type="scientific">Geotalea daltonii (strain DSM 22248 / JCM 15807 / FRC-32)</name>
    <name type="common">Geobacter daltonii</name>
    <dbReference type="NCBI Taxonomy" id="316067"/>
    <lineage>
        <taxon>Bacteria</taxon>
        <taxon>Pseudomonadati</taxon>
        <taxon>Thermodesulfobacteriota</taxon>
        <taxon>Desulfuromonadia</taxon>
        <taxon>Geobacterales</taxon>
        <taxon>Geobacteraceae</taxon>
        <taxon>Geotalea</taxon>
    </lineage>
</organism>